<feature type="domain" description="Glycosyltransferase 2-like" evidence="4">
    <location>
        <begin position="11"/>
        <end position="132"/>
    </location>
</feature>
<sequence length="754" mass="80080">MSQSDERPLVSVVMANFNGAAFLAEALRSALSQSLAAIEVVLADDGSTDASLAIAHAIAAGDPRLVVLPPARNGGPGAARNRGLDAARGQWIAVMDSDDLMHPERLERLVAAADRSGADILADDMLAFFEDGAAPAPLLRGRLALPAEVDLALYVRANALFGRLPALGYLKPLIRADLLRRSGVRYDPTLRIAEDYDLVARLLAGGARFRIEPEITYFYRRHSASTSHRLRRGDLTAMLAADTAFRATIGARDAATEAAFRARRASIERTLAYDGIIAALKARDPLGALRAAIRSPGGAALLRLPLRSRLARVFARQRQPAPEIGPGRRIHVVSRNRVTGIDSGSSAYLLGLCRAMATAGHELHLTWPTPATFGRVPVLRLRPEMGVFRSIGMRGAWRIGNVVLARDPQVWLAAGLGVADRLLRRAGIGLLGRFVRKAPYAVAVPWQAEDLLYVARRIRGGADVVVADYAFLTPAFPYALSPAARRVVVMHDLFSSRAAQFARAGAQDSVALIDQASELRLLGAADAVVAIQAEEGALIRRALPGRQVIVAPLAVAPVPAPQPGEGATLLFVGSNTAPNVEGLRWFLREAMPAIRRAVPRAELRVVGAVGPALGPLPEAVAGAVRVLGPVPELAPHYREAAVVISPLQLGSGLKVKLIEALAQGKAVVATGVTLQGVQEDCAPAVRPIDEAEAFAAEVVALLTDPALRAERAAASLRVARERFSAEACHAGLLRYLRTGRVVEAAMPLLPETAG</sequence>
<evidence type="ECO:0000313" key="6">
    <source>
        <dbReference type="Proteomes" id="UP000295023"/>
    </source>
</evidence>
<dbReference type="SUPFAM" id="SSF53756">
    <property type="entry name" value="UDP-Glycosyltransferase/glycogen phosphorylase"/>
    <property type="match status" value="1"/>
</dbReference>
<comment type="caution">
    <text evidence="5">The sequence shown here is derived from an EMBL/GenBank/DDBJ whole genome shotgun (WGS) entry which is preliminary data.</text>
</comment>
<dbReference type="PANTHER" id="PTHR43685">
    <property type="entry name" value="GLYCOSYLTRANSFERASE"/>
    <property type="match status" value="1"/>
</dbReference>
<dbReference type="Pfam" id="PF00535">
    <property type="entry name" value="Glycos_transf_2"/>
    <property type="match status" value="1"/>
</dbReference>
<dbReference type="AlphaFoldDB" id="A0A4R4D4R6"/>
<accession>A0A4R4D4R6</accession>
<dbReference type="OrthoDB" id="7815474at2"/>
<organism evidence="5 6">
    <name type="scientific">Roseicella aquatilis</name>
    <dbReference type="NCBI Taxonomy" id="2527868"/>
    <lineage>
        <taxon>Bacteria</taxon>
        <taxon>Pseudomonadati</taxon>
        <taxon>Pseudomonadota</taxon>
        <taxon>Alphaproteobacteria</taxon>
        <taxon>Acetobacterales</taxon>
        <taxon>Roseomonadaceae</taxon>
        <taxon>Roseicella</taxon>
    </lineage>
</organism>
<dbReference type="GO" id="GO:0016757">
    <property type="term" value="F:glycosyltransferase activity"/>
    <property type="evidence" value="ECO:0007669"/>
    <property type="project" value="UniProtKB-KW"/>
</dbReference>
<evidence type="ECO:0000256" key="1">
    <source>
        <dbReference type="ARBA" id="ARBA00006739"/>
    </source>
</evidence>
<dbReference type="PANTHER" id="PTHR43685:SF5">
    <property type="entry name" value="GLYCOSYLTRANSFERASE EPSE-RELATED"/>
    <property type="match status" value="1"/>
</dbReference>
<dbReference type="Gene3D" id="3.90.550.10">
    <property type="entry name" value="Spore Coat Polysaccharide Biosynthesis Protein SpsA, Chain A"/>
    <property type="match status" value="1"/>
</dbReference>
<protein>
    <submittedName>
        <fullName evidence="5">Glycosyltransferase</fullName>
    </submittedName>
</protein>
<comment type="similarity">
    <text evidence="1">Belongs to the glycosyltransferase 2 family.</text>
</comment>
<reference evidence="5 6" key="1">
    <citation type="submission" date="2019-03" db="EMBL/GenBank/DDBJ databases">
        <title>Paracraurococcus aquatilis NE82 genome sequence.</title>
        <authorList>
            <person name="Zhao Y."/>
            <person name="Du Z."/>
        </authorList>
    </citation>
    <scope>NUCLEOTIDE SEQUENCE [LARGE SCALE GENOMIC DNA]</scope>
    <source>
        <strain evidence="5 6">NE82</strain>
    </source>
</reference>
<dbReference type="InterPro" id="IPR001173">
    <property type="entry name" value="Glyco_trans_2-like"/>
</dbReference>
<keyword evidence="2" id="KW-0328">Glycosyltransferase</keyword>
<dbReference type="CDD" id="cd03801">
    <property type="entry name" value="GT4_PimA-like"/>
    <property type="match status" value="1"/>
</dbReference>
<evidence type="ECO:0000256" key="2">
    <source>
        <dbReference type="ARBA" id="ARBA00022676"/>
    </source>
</evidence>
<dbReference type="SUPFAM" id="SSF53448">
    <property type="entry name" value="Nucleotide-diphospho-sugar transferases"/>
    <property type="match status" value="1"/>
</dbReference>
<evidence type="ECO:0000256" key="3">
    <source>
        <dbReference type="ARBA" id="ARBA00022679"/>
    </source>
</evidence>
<dbReference type="Gene3D" id="3.40.50.2000">
    <property type="entry name" value="Glycogen Phosphorylase B"/>
    <property type="match status" value="2"/>
</dbReference>
<keyword evidence="6" id="KW-1185">Reference proteome</keyword>
<dbReference type="Proteomes" id="UP000295023">
    <property type="component" value="Unassembled WGS sequence"/>
</dbReference>
<dbReference type="Pfam" id="PF13692">
    <property type="entry name" value="Glyco_trans_1_4"/>
    <property type="match status" value="1"/>
</dbReference>
<gene>
    <name evidence="5" type="ORF">EXY23_26355</name>
</gene>
<evidence type="ECO:0000313" key="5">
    <source>
        <dbReference type="EMBL" id="TCZ52259.1"/>
    </source>
</evidence>
<proteinExistence type="inferred from homology"/>
<keyword evidence="3 5" id="KW-0808">Transferase</keyword>
<dbReference type="InterPro" id="IPR029044">
    <property type="entry name" value="Nucleotide-diphossugar_trans"/>
</dbReference>
<dbReference type="EMBL" id="SKBM01000050">
    <property type="protein sequence ID" value="TCZ52259.1"/>
    <property type="molecule type" value="Genomic_DNA"/>
</dbReference>
<evidence type="ECO:0000259" key="4">
    <source>
        <dbReference type="Pfam" id="PF00535"/>
    </source>
</evidence>
<dbReference type="RefSeq" id="WP_132297283.1">
    <property type="nucleotide sequence ID" value="NZ_SKBM01000050.1"/>
</dbReference>
<dbReference type="InterPro" id="IPR050834">
    <property type="entry name" value="Glycosyltransf_2"/>
</dbReference>
<name>A0A4R4D4R6_9PROT</name>